<dbReference type="AlphaFoldDB" id="A0AAV1CBP6"/>
<dbReference type="Pfam" id="PF05212">
    <property type="entry name" value="DUF707"/>
    <property type="match status" value="1"/>
</dbReference>
<accession>A0AAV1CBP6</accession>
<dbReference type="Gene3D" id="3.30.565.10">
    <property type="entry name" value="Histidine kinase-like ATPase, C-terminal domain"/>
    <property type="match status" value="1"/>
</dbReference>
<dbReference type="InterPro" id="IPR053334">
    <property type="entry name" value="Chloroplast_Sensor_Kinase"/>
</dbReference>
<keyword evidence="1" id="KW-0812">Transmembrane</keyword>
<feature type="domain" description="Histidine kinase/HSP90-like ATPase" evidence="2">
    <location>
        <begin position="505"/>
        <end position="627"/>
    </location>
</feature>
<dbReference type="PANTHER" id="PTHR48206:SF1">
    <property type="entry name" value="CHLOROPLAST SENSOR KINASE, CHLOROPLASTIC"/>
    <property type="match status" value="1"/>
</dbReference>
<reference evidence="3" key="1">
    <citation type="submission" date="2023-03" db="EMBL/GenBank/DDBJ databases">
        <authorList>
            <person name="Julca I."/>
        </authorList>
    </citation>
    <scope>NUCLEOTIDE SEQUENCE</scope>
</reference>
<sequence length="1093" mass="120905">MMLHAIPIPNSSNPFPQINSNSIFLPSKSHDSFFTAVCRASASSQNPLFLTNYASSSASSPPPLPLPLRYVSNTSYPYDENQDVKREEAEFTDDGGGGEVDEEYMVESASAVAALIRKVSTSPVEFVHRIENAGGGGGGDGGGTGLVLPSVDFRRLCLEQLNLFRRIVHPDAILSVYVRPAGSYVMDQLELRRTTVYPSVDNAADIVILVGNFRITAGLRTVEAALSSGHAEFFPELGSVVFPLVKHPFVVGFLVAELPRMTSGRVEPEPSPAQSSLPPPICDSKFLELQTGNGKTIEMFNLTSDQILNAVNISHSLAMAYVMDQKATLLQQSSWQNNVRMSSLVEQIRGSLSSIRTLSKMLSVQVKRSEIAFDLAEDILVQGDHMQDIIQQLQDAAYLTKANIIRNNGGNLKKIQEQSHGQPTSRLQNLQPYKAVSLTSATKDSEISMPPLALAPLQQKTIRNPCNVSDVLNDLVGAVEPLALMQQRSLEVSELSKPSQVAVEEPALRQALSNLIEGALLRTETGGSVEIVSTGAPAGGALIIIDDDGPDMQYMTQMHSLTPFGTDLFSENKIEDNMTWNFVAGLTVAREILESYGCVVRVISPRISDGGGSGGARGTRIELWLPYYTSGATASMWKVLKGCATWDHLKIGFCVSGQIYRIGLCFTEFWCLLKSSTCMNGNCGIASGLKKGNLVRSLALKKPNETMRIFVAAFFGVLLGIIIGITVPTLSSTKLNISSSIICDFTNAGNEIKSNSSQISEDTSSLTVVSENQSQNKSELLKVWVPSNPRGAEKLPPHFVANESDLFPRRLWGKPSEDLTHIPKYLVAFTVGVKQKHNIDTAVKKFSENFTILLFHYDGKTSEWDEFEWSKKAIHVSARKQTKWWYAKRFLHPSIVAPYDYIFIWDEDLGLEHFNAEEYIRLVKKHDLEISQPGLDPSRGTTWEMTKRRPGHEVHKNTTEKPGWCSDPIRPPCAAFVEIMAPVFSRDAWLCVWHLIQNDLVHGWGLDFALRNCVEPAHEKIGVVDAQWIVHQSIPSLGNQGQSKDGKAPWQGVRERCRREWTMFQTRFSNAEKAYYMEKGIDPSNITNHRIRT</sequence>
<dbReference type="InterPro" id="IPR003594">
    <property type="entry name" value="HATPase_dom"/>
</dbReference>
<gene>
    <name evidence="3" type="ORF">OLC1_LOCUS4555</name>
</gene>
<dbReference type="EMBL" id="OX459119">
    <property type="protein sequence ID" value="CAI9093034.1"/>
    <property type="molecule type" value="Genomic_DNA"/>
</dbReference>
<protein>
    <submittedName>
        <fullName evidence="3">OLC1v1028435C1</fullName>
    </submittedName>
</protein>
<dbReference type="InterPro" id="IPR036890">
    <property type="entry name" value="HATPase_C_sf"/>
</dbReference>
<evidence type="ECO:0000313" key="3">
    <source>
        <dbReference type="EMBL" id="CAI9093034.1"/>
    </source>
</evidence>
<dbReference type="PANTHER" id="PTHR48206">
    <property type="entry name" value="CHLOROPLAST SENSOR KINASE, CHLOROPLASTIC"/>
    <property type="match status" value="1"/>
</dbReference>
<keyword evidence="1" id="KW-1133">Transmembrane helix</keyword>
<name>A0AAV1CBP6_OLDCO</name>
<evidence type="ECO:0000313" key="4">
    <source>
        <dbReference type="Proteomes" id="UP001161247"/>
    </source>
</evidence>
<evidence type="ECO:0000259" key="2">
    <source>
        <dbReference type="Pfam" id="PF02518"/>
    </source>
</evidence>
<keyword evidence="1" id="KW-0472">Membrane</keyword>
<dbReference type="Pfam" id="PF02518">
    <property type="entry name" value="HATPase_c"/>
    <property type="match status" value="1"/>
</dbReference>
<dbReference type="Proteomes" id="UP001161247">
    <property type="component" value="Chromosome 2"/>
</dbReference>
<dbReference type="SUPFAM" id="SSF55874">
    <property type="entry name" value="ATPase domain of HSP90 chaperone/DNA topoisomerase II/histidine kinase"/>
    <property type="match status" value="1"/>
</dbReference>
<feature type="transmembrane region" description="Helical" evidence="1">
    <location>
        <begin position="709"/>
        <end position="730"/>
    </location>
</feature>
<proteinExistence type="predicted"/>
<organism evidence="3 4">
    <name type="scientific">Oldenlandia corymbosa var. corymbosa</name>
    <dbReference type="NCBI Taxonomy" id="529605"/>
    <lineage>
        <taxon>Eukaryota</taxon>
        <taxon>Viridiplantae</taxon>
        <taxon>Streptophyta</taxon>
        <taxon>Embryophyta</taxon>
        <taxon>Tracheophyta</taxon>
        <taxon>Spermatophyta</taxon>
        <taxon>Magnoliopsida</taxon>
        <taxon>eudicotyledons</taxon>
        <taxon>Gunneridae</taxon>
        <taxon>Pentapetalae</taxon>
        <taxon>asterids</taxon>
        <taxon>lamiids</taxon>
        <taxon>Gentianales</taxon>
        <taxon>Rubiaceae</taxon>
        <taxon>Rubioideae</taxon>
        <taxon>Spermacoceae</taxon>
        <taxon>Hedyotis-Oldenlandia complex</taxon>
        <taxon>Oldenlandia</taxon>
    </lineage>
</organism>
<keyword evidence="4" id="KW-1185">Reference proteome</keyword>
<dbReference type="InterPro" id="IPR007877">
    <property type="entry name" value="DUF707"/>
</dbReference>
<evidence type="ECO:0000256" key="1">
    <source>
        <dbReference type="SAM" id="Phobius"/>
    </source>
</evidence>